<evidence type="ECO:0000256" key="2">
    <source>
        <dbReference type="ARBA" id="ARBA00005647"/>
    </source>
</evidence>
<dbReference type="Gene3D" id="2.30.170.20">
    <property type="entry name" value="Ribosomal protein L24e"/>
    <property type="match status" value="1"/>
</dbReference>
<feature type="region of interest" description="Disordered" evidence="5">
    <location>
        <begin position="103"/>
        <end position="221"/>
    </location>
</feature>
<organism evidence="7 8">
    <name type="scientific">Coccomyxa viridis</name>
    <dbReference type="NCBI Taxonomy" id="1274662"/>
    <lineage>
        <taxon>Eukaryota</taxon>
        <taxon>Viridiplantae</taxon>
        <taxon>Chlorophyta</taxon>
        <taxon>core chlorophytes</taxon>
        <taxon>Trebouxiophyceae</taxon>
        <taxon>Trebouxiophyceae incertae sedis</taxon>
        <taxon>Coccomyxaceae</taxon>
        <taxon>Coccomyxa</taxon>
    </lineage>
</organism>
<evidence type="ECO:0000256" key="5">
    <source>
        <dbReference type="SAM" id="MobiDB-lite"/>
    </source>
</evidence>
<reference evidence="7 8" key="1">
    <citation type="submission" date="2024-06" db="EMBL/GenBank/DDBJ databases">
        <authorList>
            <person name="Kraege A."/>
            <person name="Thomma B."/>
        </authorList>
    </citation>
    <scope>NUCLEOTIDE SEQUENCE [LARGE SCALE GENOMIC DNA]</scope>
</reference>
<proteinExistence type="inferred from homology"/>
<dbReference type="Pfam" id="PF01246">
    <property type="entry name" value="Ribosomal_L24e"/>
    <property type="match status" value="1"/>
</dbReference>
<evidence type="ECO:0000256" key="3">
    <source>
        <dbReference type="ARBA" id="ARBA00022517"/>
    </source>
</evidence>
<feature type="compositionally biased region" description="Acidic residues" evidence="5">
    <location>
        <begin position="139"/>
        <end position="152"/>
    </location>
</feature>
<gene>
    <name evidence="7" type="primary">g2591</name>
    <name evidence="7" type="ORF">VP750_LOCUS2213</name>
</gene>
<sequence length="221" mass="26193">MRLEKCWFCSSTIYPGHGITFVRNDCTVFNFCRSKCHKNFKMKRNPRKVRWTKAYRKLAGKELAEDTTFEMEKRRNRPEKYNRELVHKTVKAMERISEVRQKRQDRFHEARMRKAKQQQVDADKRELERDINLVRESTPDEDEVEEEAEEQPMEVVEPVVEKQKAEKQKAKQKVKAKAKAPAQKAAAAPKAAAVQKAKPKAEKKREKLRIPVERTRQRMVE</sequence>
<dbReference type="EMBL" id="CAXHTA020000004">
    <property type="protein sequence ID" value="CAL5220554.1"/>
    <property type="molecule type" value="Genomic_DNA"/>
</dbReference>
<feature type="compositionally biased region" description="Low complexity" evidence="5">
    <location>
        <begin position="179"/>
        <end position="196"/>
    </location>
</feature>
<keyword evidence="8" id="KW-1185">Reference proteome</keyword>
<feature type="compositionally biased region" description="Basic and acidic residues" evidence="5">
    <location>
        <begin position="121"/>
        <end position="133"/>
    </location>
</feature>
<accession>A0ABP1FKQ8</accession>
<dbReference type="PROSITE" id="PS01073">
    <property type="entry name" value="RIBOSOMAL_L24E"/>
    <property type="match status" value="1"/>
</dbReference>
<dbReference type="SUPFAM" id="SSF57716">
    <property type="entry name" value="Glucocorticoid receptor-like (DNA-binding domain)"/>
    <property type="match status" value="1"/>
</dbReference>
<keyword evidence="4" id="KW-0539">Nucleus</keyword>
<dbReference type="PANTHER" id="PTHR10792:SF8">
    <property type="entry name" value="RIBOSOME BIOGENESIS PROTEIN RLP24-RELATED"/>
    <property type="match status" value="1"/>
</dbReference>
<dbReference type="Proteomes" id="UP001497392">
    <property type="component" value="Unassembled WGS sequence"/>
</dbReference>
<dbReference type="PANTHER" id="PTHR10792">
    <property type="entry name" value="60S RIBOSOMAL PROTEIN L24"/>
    <property type="match status" value="1"/>
</dbReference>
<dbReference type="InterPro" id="IPR056366">
    <property type="entry name" value="Ribosomal_eL24"/>
</dbReference>
<name>A0ABP1FKQ8_9CHLO</name>
<dbReference type="InterPro" id="IPR023442">
    <property type="entry name" value="Ribosomal_eL24_CS"/>
</dbReference>
<feature type="compositionally biased region" description="Basic and acidic residues" evidence="5">
    <location>
        <begin position="159"/>
        <end position="169"/>
    </location>
</feature>
<evidence type="ECO:0000313" key="7">
    <source>
        <dbReference type="EMBL" id="CAL5220554.1"/>
    </source>
</evidence>
<evidence type="ECO:0000259" key="6">
    <source>
        <dbReference type="SMART" id="SM00746"/>
    </source>
</evidence>
<comment type="caution">
    <text evidence="7">The sequence shown here is derived from an EMBL/GenBank/DDBJ whole genome shotgun (WGS) entry which is preliminary data.</text>
</comment>
<protein>
    <submittedName>
        <fullName evidence="7">G2591 protein</fullName>
    </submittedName>
</protein>
<dbReference type="InterPro" id="IPR000988">
    <property type="entry name" value="Ribosomal_eL24-rel_N"/>
</dbReference>
<dbReference type="InterPro" id="IPR011017">
    <property type="entry name" value="TRASH_dom"/>
</dbReference>
<dbReference type="CDD" id="cd00472">
    <property type="entry name" value="Ribosomal_L24e_L24"/>
    <property type="match status" value="1"/>
</dbReference>
<comment type="similarity">
    <text evidence="2">Belongs to the eukaryotic ribosomal protein eL24 family.</text>
</comment>
<feature type="domain" description="TRASH" evidence="6">
    <location>
        <begin position="6"/>
        <end position="44"/>
    </location>
</feature>
<evidence type="ECO:0000256" key="4">
    <source>
        <dbReference type="ARBA" id="ARBA00023242"/>
    </source>
</evidence>
<feature type="compositionally biased region" description="Basic and acidic residues" evidence="5">
    <location>
        <begin position="103"/>
        <end position="112"/>
    </location>
</feature>
<dbReference type="InterPro" id="IPR038630">
    <property type="entry name" value="L24e/L24_sf"/>
</dbReference>
<evidence type="ECO:0000256" key="1">
    <source>
        <dbReference type="ARBA" id="ARBA00004123"/>
    </source>
</evidence>
<feature type="compositionally biased region" description="Basic and acidic residues" evidence="5">
    <location>
        <begin position="199"/>
        <end position="221"/>
    </location>
</feature>
<comment type="subcellular location">
    <subcellularLocation>
        <location evidence="1">Nucleus</location>
    </subcellularLocation>
</comment>
<keyword evidence="3" id="KW-0690">Ribosome biogenesis</keyword>
<dbReference type="SMART" id="SM00746">
    <property type="entry name" value="TRASH"/>
    <property type="match status" value="1"/>
</dbReference>
<evidence type="ECO:0000313" key="8">
    <source>
        <dbReference type="Proteomes" id="UP001497392"/>
    </source>
</evidence>